<evidence type="ECO:0000256" key="2">
    <source>
        <dbReference type="ARBA" id="ARBA00023125"/>
    </source>
</evidence>
<accession>A0A498RBH9</accession>
<dbReference type="InterPro" id="IPR018060">
    <property type="entry name" value="HTH_AraC"/>
</dbReference>
<keyword evidence="2" id="KW-0238">DNA-binding</keyword>
<dbReference type="Pfam" id="PF12833">
    <property type="entry name" value="HTH_18"/>
    <property type="match status" value="1"/>
</dbReference>
<organism evidence="5 6">
    <name type="scientific">Lucifera butyrica</name>
    <dbReference type="NCBI Taxonomy" id="1351585"/>
    <lineage>
        <taxon>Bacteria</taxon>
        <taxon>Bacillati</taxon>
        <taxon>Bacillota</taxon>
        <taxon>Negativicutes</taxon>
        <taxon>Veillonellales</taxon>
        <taxon>Veillonellaceae</taxon>
        <taxon>Lucifera</taxon>
    </lineage>
</organism>
<name>A0A498RBH9_9FIRM</name>
<keyword evidence="1" id="KW-0805">Transcription regulation</keyword>
<dbReference type="GO" id="GO:0043565">
    <property type="term" value="F:sequence-specific DNA binding"/>
    <property type="evidence" value="ECO:0007669"/>
    <property type="project" value="InterPro"/>
</dbReference>
<dbReference type="Proteomes" id="UP000277811">
    <property type="component" value="Unassembled WGS sequence"/>
</dbReference>
<sequence length="304" mass="35136">MGNILRVESISLLHEIFGYDKPKHPLISLIDLTHISPVSKYQHMQVVTGLYTISLKNGINCDVKYGRQYYDFDEGSLVFMAPGQVTMVEYGSYDKVITDGKENWMLCFHPDLIRKSKLGSKINEYSFFSYDVNEALHLSEYEKNIVTSIVRSIEHEYCQNIDVYSQDVIISNIELLLNHCNRFYGRQFITRSTINKDVVSQFETLIRNQIDLECLEEKGIPSVKSLAHELGYSPNYLSDLLKKETGKNVQEHIQLHLVEKAKTLLLNTSEPVYQISYRLGFEYPSHFSKFFKAQTGMSPVSFRK</sequence>
<feature type="domain" description="HTH araC/xylS-type" evidence="4">
    <location>
        <begin position="200"/>
        <end position="304"/>
    </location>
</feature>
<dbReference type="SMART" id="SM00342">
    <property type="entry name" value="HTH_ARAC"/>
    <property type="match status" value="1"/>
</dbReference>
<evidence type="ECO:0000256" key="1">
    <source>
        <dbReference type="ARBA" id="ARBA00023015"/>
    </source>
</evidence>
<evidence type="ECO:0000313" key="5">
    <source>
        <dbReference type="EMBL" id="VBB08599.1"/>
    </source>
</evidence>
<dbReference type="Gene3D" id="1.10.10.60">
    <property type="entry name" value="Homeodomain-like"/>
    <property type="match status" value="2"/>
</dbReference>
<dbReference type="SUPFAM" id="SSF46689">
    <property type="entry name" value="Homeodomain-like"/>
    <property type="match status" value="1"/>
</dbReference>
<dbReference type="GO" id="GO:0003700">
    <property type="term" value="F:DNA-binding transcription factor activity"/>
    <property type="evidence" value="ECO:0007669"/>
    <property type="project" value="InterPro"/>
</dbReference>
<evidence type="ECO:0000313" key="6">
    <source>
        <dbReference type="Proteomes" id="UP000277811"/>
    </source>
</evidence>
<dbReference type="PANTHER" id="PTHR43280">
    <property type="entry name" value="ARAC-FAMILY TRANSCRIPTIONAL REGULATOR"/>
    <property type="match status" value="1"/>
</dbReference>
<dbReference type="PANTHER" id="PTHR43280:SF32">
    <property type="entry name" value="TRANSCRIPTIONAL REGULATORY PROTEIN"/>
    <property type="match status" value="1"/>
</dbReference>
<dbReference type="PROSITE" id="PS01124">
    <property type="entry name" value="HTH_ARAC_FAMILY_2"/>
    <property type="match status" value="1"/>
</dbReference>
<evidence type="ECO:0000259" key="4">
    <source>
        <dbReference type="PROSITE" id="PS01124"/>
    </source>
</evidence>
<dbReference type="EMBL" id="UPPP01000094">
    <property type="protein sequence ID" value="VBB08599.1"/>
    <property type="molecule type" value="Genomic_DNA"/>
</dbReference>
<evidence type="ECO:0000256" key="3">
    <source>
        <dbReference type="ARBA" id="ARBA00023163"/>
    </source>
</evidence>
<gene>
    <name evidence="5" type="ORF">LUCI_3877</name>
</gene>
<protein>
    <recommendedName>
        <fullName evidence="4">HTH araC/xylS-type domain-containing protein</fullName>
    </recommendedName>
</protein>
<reference evidence="5 6" key="1">
    <citation type="submission" date="2018-06" db="EMBL/GenBank/DDBJ databases">
        <authorList>
            <person name="Strepis N."/>
        </authorList>
    </citation>
    <scope>NUCLEOTIDE SEQUENCE [LARGE SCALE GENOMIC DNA]</scope>
    <source>
        <strain evidence="5">LUCI</strain>
    </source>
</reference>
<keyword evidence="3" id="KW-0804">Transcription</keyword>
<dbReference type="InterPro" id="IPR009057">
    <property type="entry name" value="Homeodomain-like_sf"/>
</dbReference>
<keyword evidence="6" id="KW-1185">Reference proteome</keyword>
<dbReference type="AlphaFoldDB" id="A0A498RBH9"/>
<proteinExistence type="predicted"/>
<dbReference type="RefSeq" id="WP_207858073.1">
    <property type="nucleotide sequence ID" value="NZ_UPPP01000094.1"/>
</dbReference>